<dbReference type="RefSeq" id="WP_245908616.1">
    <property type="nucleotide sequence ID" value="NZ_PVZG01000023.1"/>
</dbReference>
<evidence type="ECO:0000313" key="9">
    <source>
        <dbReference type="EMBL" id="PRY20572.1"/>
    </source>
</evidence>
<feature type="transmembrane region" description="Helical" evidence="7">
    <location>
        <begin position="56"/>
        <end position="76"/>
    </location>
</feature>
<feature type="transmembrane region" description="Helical" evidence="7">
    <location>
        <begin position="235"/>
        <end position="253"/>
    </location>
</feature>
<feature type="domain" description="Major facilitator superfamily (MFS) profile" evidence="8">
    <location>
        <begin position="15"/>
        <end position="502"/>
    </location>
</feature>
<comment type="subcellular location">
    <subcellularLocation>
        <location evidence="1">Cell membrane</location>
        <topology evidence="1">Multi-pass membrane protein</topology>
    </subcellularLocation>
</comment>
<evidence type="ECO:0000256" key="4">
    <source>
        <dbReference type="ARBA" id="ARBA00022692"/>
    </source>
</evidence>
<gene>
    <name evidence="9" type="ORF">CLV70_12340</name>
</gene>
<feature type="transmembrane region" description="Helical" evidence="7">
    <location>
        <begin position="83"/>
        <end position="103"/>
    </location>
</feature>
<keyword evidence="5 7" id="KW-1133">Transmembrane helix</keyword>
<dbReference type="GO" id="GO:0022857">
    <property type="term" value="F:transmembrane transporter activity"/>
    <property type="evidence" value="ECO:0007669"/>
    <property type="project" value="InterPro"/>
</dbReference>
<evidence type="ECO:0000313" key="10">
    <source>
        <dbReference type="Proteomes" id="UP000239209"/>
    </source>
</evidence>
<dbReference type="InterPro" id="IPR036259">
    <property type="entry name" value="MFS_trans_sf"/>
</dbReference>
<dbReference type="EMBL" id="PVZG01000023">
    <property type="protein sequence ID" value="PRY20572.1"/>
    <property type="molecule type" value="Genomic_DNA"/>
</dbReference>
<dbReference type="PROSITE" id="PS50850">
    <property type="entry name" value="MFS"/>
    <property type="match status" value="1"/>
</dbReference>
<sequence>MTVRDLSTRVRQRRVLSVLVFAAVLIWIDTTILGIALERLADPVGGLNATPGELQWAVGAYSLLFATALFAAGALGDRYGHRTILVIGILCFGAASIWAAWAGNATSLIFARGLMGLGGALMMPTSMAIIGVTFTPERRAGAIAAWSASSGVGVALGPLIGGVLVDHFWWGSVFLVNLPVVALALIGIALFVPNPRQEQRRRPDPAGLVLSTAGLAALTYGLIEAGQDNGWGTPRVWGPVLAGLALLAGFIVMEWRSRNPSFDPRLFRNRRFSAGNAAMAALFFGMTGQMFFGNFYLQGARGMTALETGLTFLPGAVGVAFGSGLGAGLARRYGVGPVSGIGLLVVAATFLSNLTFGLHTSLLIFCAIGLVNGVAMGCSIAPAVTAVIAVLPPDRMGAGSAINNTVRQVGSVLGIALLGTVLTSAYRDGIAPALASFPEAARDAASPSAEHTRAVADALRRPDLADAANDAFISAMHETAFWAAVAVLLGGILILVAFRKPRAAVPEPESALVGS</sequence>
<dbReference type="AlphaFoldDB" id="A0A2T0RHG7"/>
<evidence type="ECO:0000256" key="6">
    <source>
        <dbReference type="ARBA" id="ARBA00023136"/>
    </source>
</evidence>
<name>A0A2T0RHG7_9ACTN</name>
<dbReference type="NCBIfam" id="TIGR00711">
    <property type="entry name" value="efflux_EmrB"/>
    <property type="match status" value="1"/>
</dbReference>
<feature type="transmembrane region" description="Helical" evidence="7">
    <location>
        <begin position="167"/>
        <end position="193"/>
    </location>
</feature>
<proteinExistence type="predicted"/>
<feature type="transmembrane region" description="Helical" evidence="7">
    <location>
        <begin position="205"/>
        <end position="223"/>
    </location>
</feature>
<evidence type="ECO:0000259" key="8">
    <source>
        <dbReference type="PROSITE" id="PS50850"/>
    </source>
</evidence>
<dbReference type="Gene3D" id="1.20.1250.20">
    <property type="entry name" value="MFS general substrate transporter like domains"/>
    <property type="match status" value="1"/>
</dbReference>
<feature type="transmembrane region" description="Helical" evidence="7">
    <location>
        <begin position="109"/>
        <end position="134"/>
    </location>
</feature>
<keyword evidence="10" id="KW-1185">Reference proteome</keyword>
<accession>A0A2T0RHG7</accession>
<dbReference type="InterPro" id="IPR020846">
    <property type="entry name" value="MFS_dom"/>
</dbReference>
<feature type="transmembrane region" description="Helical" evidence="7">
    <location>
        <begin position="15"/>
        <end position="36"/>
    </location>
</feature>
<dbReference type="GO" id="GO:0005886">
    <property type="term" value="C:plasma membrane"/>
    <property type="evidence" value="ECO:0007669"/>
    <property type="project" value="UniProtKB-SubCell"/>
</dbReference>
<feature type="transmembrane region" description="Helical" evidence="7">
    <location>
        <begin position="141"/>
        <end position="161"/>
    </location>
</feature>
<reference evidence="9 10" key="1">
    <citation type="submission" date="2018-03" db="EMBL/GenBank/DDBJ databases">
        <title>Genomic Encyclopedia of Archaeal and Bacterial Type Strains, Phase II (KMG-II): from individual species to whole genera.</title>
        <authorList>
            <person name="Goeker M."/>
        </authorList>
    </citation>
    <scope>NUCLEOTIDE SEQUENCE [LARGE SCALE GENOMIC DNA]</scope>
    <source>
        <strain evidence="9 10">DSM 45348</strain>
    </source>
</reference>
<dbReference type="InterPro" id="IPR004638">
    <property type="entry name" value="EmrB-like"/>
</dbReference>
<evidence type="ECO:0000256" key="7">
    <source>
        <dbReference type="SAM" id="Phobius"/>
    </source>
</evidence>
<feature type="transmembrane region" description="Helical" evidence="7">
    <location>
        <begin position="274"/>
        <end position="297"/>
    </location>
</feature>
<feature type="transmembrane region" description="Helical" evidence="7">
    <location>
        <begin position="362"/>
        <end position="388"/>
    </location>
</feature>
<dbReference type="CDD" id="cd17321">
    <property type="entry name" value="MFS_MMR_MDR_like"/>
    <property type="match status" value="1"/>
</dbReference>
<organism evidence="9 10">
    <name type="scientific">Pseudosporangium ferrugineum</name>
    <dbReference type="NCBI Taxonomy" id="439699"/>
    <lineage>
        <taxon>Bacteria</taxon>
        <taxon>Bacillati</taxon>
        <taxon>Actinomycetota</taxon>
        <taxon>Actinomycetes</taxon>
        <taxon>Micromonosporales</taxon>
        <taxon>Micromonosporaceae</taxon>
        <taxon>Pseudosporangium</taxon>
    </lineage>
</organism>
<dbReference type="Proteomes" id="UP000239209">
    <property type="component" value="Unassembled WGS sequence"/>
</dbReference>
<dbReference type="Gene3D" id="1.20.1720.10">
    <property type="entry name" value="Multidrug resistance protein D"/>
    <property type="match status" value="1"/>
</dbReference>
<keyword evidence="2" id="KW-0813">Transport</keyword>
<feature type="transmembrane region" description="Helical" evidence="7">
    <location>
        <begin position="480"/>
        <end position="498"/>
    </location>
</feature>
<dbReference type="PANTHER" id="PTHR42718:SF42">
    <property type="entry name" value="EXPORT PROTEIN"/>
    <property type="match status" value="1"/>
</dbReference>
<keyword evidence="6 7" id="KW-0472">Membrane</keyword>
<protein>
    <submittedName>
        <fullName evidence="9">EmrB/QacA subfamily drug resistance transporter</fullName>
    </submittedName>
</protein>
<keyword evidence="3" id="KW-1003">Cell membrane</keyword>
<evidence type="ECO:0000256" key="5">
    <source>
        <dbReference type="ARBA" id="ARBA00022989"/>
    </source>
</evidence>
<feature type="transmembrane region" description="Helical" evidence="7">
    <location>
        <begin position="337"/>
        <end position="356"/>
    </location>
</feature>
<dbReference type="PANTHER" id="PTHR42718">
    <property type="entry name" value="MAJOR FACILITATOR SUPERFAMILY MULTIDRUG TRANSPORTER MFSC"/>
    <property type="match status" value="1"/>
</dbReference>
<evidence type="ECO:0000256" key="2">
    <source>
        <dbReference type="ARBA" id="ARBA00022448"/>
    </source>
</evidence>
<dbReference type="InterPro" id="IPR011701">
    <property type="entry name" value="MFS"/>
</dbReference>
<dbReference type="SUPFAM" id="SSF103473">
    <property type="entry name" value="MFS general substrate transporter"/>
    <property type="match status" value="1"/>
</dbReference>
<keyword evidence="4 7" id="KW-0812">Transmembrane</keyword>
<feature type="transmembrane region" description="Helical" evidence="7">
    <location>
        <begin position="409"/>
        <end position="426"/>
    </location>
</feature>
<evidence type="ECO:0000256" key="3">
    <source>
        <dbReference type="ARBA" id="ARBA00022475"/>
    </source>
</evidence>
<feature type="transmembrane region" description="Helical" evidence="7">
    <location>
        <begin position="309"/>
        <end position="330"/>
    </location>
</feature>
<dbReference type="Pfam" id="PF07690">
    <property type="entry name" value="MFS_1"/>
    <property type="match status" value="1"/>
</dbReference>
<evidence type="ECO:0000256" key="1">
    <source>
        <dbReference type="ARBA" id="ARBA00004651"/>
    </source>
</evidence>
<comment type="caution">
    <text evidence="9">The sequence shown here is derived from an EMBL/GenBank/DDBJ whole genome shotgun (WGS) entry which is preliminary data.</text>
</comment>